<evidence type="ECO:0000313" key="1">
    <source>
        <dbReference type="EMBL" id="KAI0040614.1"/>
    </source>
</evidence>
<dbReference type="EMBL" id="MU276182">
    <property type="protein sequence ID" value="KAI0040614.1"/>
    <property type="molecule type" value="Genomic_DNA"/>
</dbReference>
<name>A0ACB8R8W4_9AGAM</name>
<sequence length="193" mass="20233">MPPKQQPYNGQSQSSQSHTNPSGSQHDAPYGQPQQQAGPGAQPYAYYAPPPQGSYAALQPSASAYGGYPVAPNPPHVTPYSQGASYGNPNNATNPAYHPTHSVGGSSAYQVPSYGLPPSATPGPYAPPYWQGTFQNTTYEPYGPGPSQKDVVAPPGPYGVSYAEGYPAAGGDRQGAHFLSLTAHRLARLTRFL</sequence>
<protein>
    <submittedName>
        <fullName evidence="1">Uncharacterized protein</fullName>
    </submittedName>
</protein>
<reference evidence="1" key="1">
    <citation type="submission" date="2021-02" db="EMBL/GenBank/DDBJ databases">
        <authorList>
            <consortium name="DOE Joint Genome Institute"/>
            <person name="Ahrendt S."/>
            <person name="Looney B.P."/>
            <person name="Miyauchi S."/>
            <person name="Morin E."/>
            <person name="Drula E."/>
            <person name="Courty P.E."/>
            <person name="Chicoki N."/>
            <person name="Fauchery L."/>
            <person name="Kohler A."/>
            <person name="Kuo A."/>
            <person name="Labutti K."/>
            <person name="Pangilinan J."/>
            <person name="Lipzen A."/>
            <person name="Riley R."/>
            <person name="Andreopoulos W."/>
            <person name="He G."/>
            <person name="Johnson J."/>
            <person name="Barry K.W."/>
            <person name="Grigoriev I.V."/>
            <person name="Nagy L."/>
            <person name="Hibbett D."/>
            <person name="Henrissat B."/>
            <person name="Matheny P.B."/>
            <person name="Labbe J."/>
            <person name="Martin F."/>
        </authorList>
    </citation>
    <scope>NUCLEOTIDE SEQUENCE</scope>
    <source>
        <strain evidence="1">FP105234-sp</strain>
    </source>
</reference>
<evidence type="ECO:0000313" key="2">
    <source>
        <dbReference type="Proteomes" id="UP000814033"/>
    </source>
</evidence>
<proteinExistence type="predicted"/>
<comment type="caution">
    <text evidence="1">The sequence shown here is derived from an EMBL/GenBank/DDBJ whole genome shotgun (WGS) entry which is preliminary data.</text>
</comment>
<dbReference type="Proteomes" id="UP000814033">
    <property type="component" value="Unassembled WGS sequence"/>
</dbReference>
<reference evidence="1" key="2">
    <citation type="journal article" date="2022" name="New Phytol.">
        <title>Evolutionary transition to the ectomycorrhizal habit in the genomes of a hyperdiverse lineage of mushroom-forming fungi.</title>
        <authorList>
            <person name="Looney B."/>
            <person name="Miyauchi S."/>
            <person name="Morin E."/>
            <person name="Drula E."/>
            <person name="Courty P.E."/>
            <person name="Kohler A."/>
            <person name="Kuo A."/>
            <person name="LaButti K."/>
            <person name="Pangilinan J."/>
            <person name="Lipzen A."/>
            <person name="Riley R."/>
            <person name="Andreopoulos W."/>
            <person name="He G."/>
            <person name="Johnson J."/>
            <person name="Nolan M."/>
            <person name="Tritt A."/>
            <person name="Barry K.W."/>
            <person name="Grigoriev I.V."/>
            <person name="Nagy L.G."/>
            <person name="Hibbett D."/>
            <person name="Henrissat B."/>
            <person name="Matheny P.B."/>
            <person name="Labbe J."/>
            <person name="Martin F.M."/>
        </authorList>
    </citation>
    <scope>NUCLEOTIDE SEQUENCE</scope>
    <source>
        <strain evidence="1">FP105234-sp</strain>
    </source>
</reference>
<keyword evidence="2" id="KW-1185">Reference proteome</keyword>
<organism evidence="1 2">
    <name type="scientific">Auriscalpium vulgare</name>
    <dbReference type="NCBI Taxonomy" id="40419"/>
    <lineage>
        <taxon>Eukaryota</taxon>
        <taxon>Fungi</taxon>
        <taxon>Dikarya</taxon>
        <taxon>Basidiomycota</taxon>
        <taxon>Agaricomycotina</taxon>
        <taxon>Agaricomycetes</taxon>
        <taxon>Russulales</taxon>
        <taxon>Auriscalpiaceae</taxon>
        <taxon>Auriscalpium</taxon>
    </lineage>
</organism>
<accession>A0ACB8R8W4</accession>
<gene>
    <name evidence="1" type="ORF">FA95DRAFT_1611676</name>
</gene>